<dbReference type="Gene3D" id="2.60.120.1440">
    <property type="match status" value="1"/>
</dbReference>
<feature type="domain" description="FecR protein" evidence="2">
    <location>
        <begin position="116"/>
        <end position="199"/>
    </location>
</feature>
<dbReference type="GO" id="GO:0016989">
    <property type="term" value="F:sigma factor antagonist activity"/>
    <property type="evidence" value="ECO:0007669"/>
    <property type="project" value="TreeGrafter"/>
</dbReference>
<feature type="transmembrane region" description="Helical" evidence="1">
    <location>
        <begin position="86"/>
        <end position="107"/>
    </location>
</feature>
<gene>
    <name evidence="4" type="ORF">SAMN05421731_105134</name>
</gene>
<dbReference type="PANTHER" id="PTHR30273">
    <property type="entry name" value="PERIPLASMIC SIGNAL SENSOR AND SIGMA FACTOR ACTIVATOR FECR-RELATED"/>
    <property type="match status" value="1"/>
</dbReference>
<evidence type="ECO:0000256" key="1">
    <source>
        <dbReference type="SAM" id="Phobius"/>
    </source>
</evidence>
<evidence type="ECO:0000259" key="3">
    <source>
        <dbReference type="Pfam" id="PF16220"/>
    </source>
</evidence>
<dbReference type="PANTHER" id="PTHR30273:SF2">
    <property type="entry name" value="PROTEIN FECR"/>
    <property type="match status" value="1"/>
</dbReference>
<keyword evidence="1" id="KW-1133">Transmembrane helix</keyword>
<keyword evidence="1" id="KW-0472">Membrane</keyword>
<protein>
    <submittedName>
        <fullName evidence="4">FecR family protein</fullName>
    </submittedName>
</protein>
<reference evidence="5" key="1">
    <citation type="submission" date="2016-09" db="EMBL/GenBank/DDBJ databases">
        <authorList>
            <person name="Varghese N."/>
            <person name="Submissions S."/>
        </authorList>
    </citation>
    <scope>NUCLEOTIDE SEQUENCE [LARGE SCALE GENOMIC DNA]</scope>
    <source>
        <strain evidence="5">ANC 4466</strain>
    </source>
</reference>
<dbReference type="InterPro" id="IPR006860">
    <property type="entry name" value="FecR"/>
</dbReference>
<dbReference type="AlphaFoldDB" id="A0A240ECD9"/>
<dbReference type="InterPro" id="IPR012373">
    <property type="entry name" value="Ferrdict_sens_TM"/>
</dbReference>
<dbReference type="PIRSF" id="PIRSF018266">
    <property type="entry name" value="FecR"/>
    <property type="match status" value="1"/>
</dbReference>
<feature type="domain" description="FecR N-terminal" evidence="3">
    <location>
        <begin position="10"/>
        <end position="52"/>
    </location>
</feature>
<dbReference type="EMBL" id="OANT01000005">
    <property type="protein sequence ID" value="SNX45580.1"/>
    <property type="molecule type" value="Genomic_DNA"/>
</dbReference>
<evidence type="ECO:0000313" key="5">
    <source>
        <dbReference type="Proteomes" id="UP000219042"/>
    </source>
</evidence>
<dbReference type="OrthoDB" id="1099576at2"/>
<proteinExistence type="predicted"/>
<evidence type="ECO:0000259" key="2">
    <source>
        <dbReference type="Pfam" id="PF04773"/>
    </source>
</evidence>
<dbReference type="RefSeq" id="WP_097079352.1">
    <property type="nucleotide sequence ID" value="NZ_BAABHT010000005.1"/>
</dbReference>
<accession>A0A240ECD9</accession>
<dbReference type="InterPro" id="IPR032623">
    <property type="entry name" value="FecR_N"/>
</dbReference>
<name>A0A240ECD9_9GAMM</name>
<sequence>MKSQQELIAEQAAEWVVKLSTEQCSADDLQALAQWKQQSPQHLQAFEQLEKLIQGVQSLQQHNIDSQHPIMQDKVLGKKRKLPPHFSAFVMVLLFAGLLYALPWQFWTADVKNPVQAWQQQVLEDSTTIQASGKTIYNIQYSGQQRTIALLQGNILVDVAKDAHRPFVVKTGQGEIQALGTRFIVQHHDDLTIVSMLESKTKVDMGKENPSIVLKTGQTLSLDHGVVKVDENSPQALLQAWKSKKLVVNNMPLDQILQILASYQTSYYMYSKENLQHFRVTAVLPLDQPEVALQLLSEHVGLDISNYSQYVTSIKKN</sequence>
<keyword evidence="1" id="KW-0812">Transmembrane</keyword>
<organism evidence="4 5">
    <name type="scientific">Acinetobacter puyangensis</name>
    <dbReference type="NCBI Taxonomy" id="1096779"/>
    <lineage>
        <taxon>Bacteria</taxon>
        <taxon>Pseudomonadati</taxon>
        <taxon>Pseudomonadota</taxon>
        <taxon>Gammaproteobacteria</taxon>
        <taxon>Moraxellales</taxon>
        <taxon>Moraxellaceae</taxon>
        <taxon>Acinetobacter</taxon>
    </lineage>
</organism>
<dbReference type="Pfam" id="PF16220">
    <property type="entry name" value="DUF4880"/>
    <property type="match status" value="1"/>
</dbReference>
<evidence type="ECO:0000313" key="4">
    <source>
        <dbReference type="EMBL" id="SNX45580.1"/>
    </source>
</evidence>
<dbReference type="Pfam" id="PF04773">
    <property type="entry name" value="FecR"/>
    <property type="match status" value="1"/>
</dbReference>
<keyword evidence="5" id="KW-1185">Reference proteome</keyword>
<dbReference type="Proteomes" id="UP000219042">
    <property type="component" value="Unassembled WGS sequence"/>
</dbReference>